<sequence>MTYGVRWAHSDEASSVADLLSAFHREFDAPTPEHAVLTDRVTQLLRQDTTWALVAGKPACALALVTVRTNVWHPGGVALLDELYVAPDRRGQGIGSAMMTELARRVRAEGIGLLEVNVDEPDVDAIRFYERHCFLASEPGSSDRAFYLWQEFCAGRMRP</sequence>
<dbReference type="InterPro" id="IPR000182">
    <property type="entry name" value="GNAT_dom"/>
</dbReference>
<proteinExistence type="predicted"/>
<dbReference type="CDD" id="cd04301">
    <property type="entry name" value="NAT_SF"/>
    <property type="match status" value="1"/>
</dbReference>
<name>A0A2A9D2R5_9MICO</name>
<dbReference type="OrthoDB" id="9805924at2"/>
<dbReference type="InterPro" id="IPR050832">
    <property type="entry name" value="Bact_Acetyltransf"/>
</dbReference>
<dbReference type="SUPFAM" id="SSF55729">
    <property type="entry name" value="Acyl-CoA N-acyltransferases (Nat)"/>
    <property type="match status" value="1"/>
</dbReference>
<reference evidence="4 5" key="1">
    <citation type="submission" date="2017-10" db="EMBL/GenBank/DDBJ databases">
        <title>Sequencing the genomes of 1000 actinobacteria strains.</title>
        <authorList>
            <person name="Klenk H.-P."/>
        </authorList>
    </citation>
    <scope>NUCLEOTIDE SEQUENCE [LARGE SCALE GENOMIC DNA]</scope>
    <source>
        <strain evidence="4 5">DSM 21801</strain>
    </source>
</reference>
<keyword evidence="2" id="KW-0012">Acyltransferase</keyword>
<comment type="caution">
    <text evidence="4">The sequence shown here is derived from an EMBL/GenBank/DDBJ whole genome shotgun (WGS) entry which is preliminary data.</text>
</comment>
<dbReference type="PANTHER" id="PTHR43877">
    <property type="entry name" value="AMINOALKYLPHOSPHONATE N-ACETYLTRANSFERASE-RELATED-RELATED"/>
    <property type="match status" value="1"/>
</dbReference>
<accession>A0A2A9D2R5</accession>
<keyword evidence="5" id="KW-1185">Reference proteome</keyword>
<dbReference type="RefSeq" id="WP_098469167.1">
    <property type="nucleotide sequence ID" value="NZ_PDJD01000001.1"/>
</dbReference>
<dbReference type="EMBL" id="PDJD01000001">
    <property type="protein sequence ID" value="PFG20139.1"/>
    <property type="molecule type" value="Genomic_DNA"/>
</dbReference>
<dbReference type="AlphaFoldDB" id="A0A2A9D2R5"/>
<dbReference type="Proteomes" id="UP000224915">
    <property type="component" value="Unassembled WGS sequence"/>
</dbReference>
<protein>
    <submittedName>
        <fullName evidence="4">Acetyltransferase (GNAT) family protein</fullName>
    </submittedName>
</protein>
<evidence type="ECO:0000313" key="5">
    <source>
        <dbReference type="Proteomes" id="UP000224915"/>
    </source>
</evidence>
<organism evidence="4 5">
    <name type="scientific">Serinibacter salmoneus</name>
    <dbReference type="NCBI Taxonomy" id="556530"/>
    <lineage>
        <taxon>Bacteria</taxon>
        <taxon>Bacillati</taxon>
        <taxon>Actinomycetota</taxon>
        <taxon>Actinomycetes</taxon>
        <taxon>Micrococcales</taxon>
        <taxon>Beutenbergiaceae</taxon>
        <taxon>Serinibacter</taxon>
    </lineage>
</organism>
<evidence type="ECO:0000256" key="1">
    <source>
        <dbReference type="ARBA" id="ARBA00022679"/>
    </source>
</evidence>
<dbReference type="GO" id="GO:0016747">
    <property type="term" value="F:acyltransferase activity, transferring groups other than amino-acyl groups"/>
    <property type="evidence" value="ECO:0007669"/>
    <property type="project" value="InterPro"/>
</dbReference>
<dbReference type="InterPro" id="IPR016181">
    <property type="entry name" value="Acyl_CoA_acyltransferase"/>
</dbReference>
<dbReference type="PROSITE" id="PS51186">
    <property type="entry name" value="GNAT"/>
    <property type="match status" value="1"/>
</dbReference>
<dbReference type="Gene3D" id="3.40.630.30">
    <property type="match status" value="1"/>
</dbReference>
<evidence type="ECO:0000313" key="4">
    <source>
        <dbReference type="EMBL" id="PFG20139.1"/>
    </source>
</evidence>
<dbReference type="Pfam" id="PF00583">
    <property type="entry name" value="Acetyltransf_1"/>
    <property type="match status" value="1"/>
</dbReference>
<feature type="domain" description="N-acetyltransferase" evidence="3">
    <location>
        <begin position="3"/>
        <end position="159"/>
    </location>
</feature>
<evidence type="ECO:0000259" key="3">
    <source>
        <dbReference type="PROSITE" id="PS51186"/>
    </source>
</evidence>
<keyword evidence="1 4" id="KW-0808">Transferase</keyword>
<gene>
    <name evidence="4" type="ORF">ATL40_1726</name>
</gene>
<evidence type="ECO:0000256" key="2">
    <source>
        <dbReference type="ARBA" id="ARBA00023315"/>
    </source>
</evidence>